<comment type="caution">
    <text evidence="2">The sequence shown here is derived from an EMBL/GenBank/DDBJ whole genome shotgun (WGS) entry which is preliminary data.</text>
</comment>
<evidence type="ECO:0000313" key="3">
    <source>
        <dbReference type="Proteomes" id="UP000250831"/>
    </source>
</evidence>
<dbReference type="AlphaFoldDB" id="A0A363NZB0"/>
<dbReference type="PROSITE" id="PS51257">
    <property type="entry name" value="PROKAR_LIPOPROTEIN"/>
    <property type="match status" value="1"/>
</dbReference>
<keyword evidence="3" id="KW-1185">Reference proteome</keyword>
<gene>
    <name evidence="2" type="ORF">DCO56_03480</name>
</gene>
<protein>
    <recommendedName>
        <fullName evidence="4">Lipoprotein SmpA/OmlA domain-containing protein</fullName>
    </recommendedName>
</protein>
<evidence type="ECO:0008006" key="4">
    <source>
        <dbReference type="Google" id="ProtNLM"/>
    </source>
</evidence>
<organism evidence="2 3">
    <name type="scientific">Sphingobacterium athyrii</name>
    <dbReference type="NCBI Taxonomy" id="2152717"/>
    <lineage>
        <taxon>Bacteria</taxon>
        <taxon>Pseudomonadati</taxon>
        <taxon>Bacteroidota</taxon>
        <taxon>Sphingobacteriia</taxon>
        <taxon>Sphingobacteriales</taxon>
        <taxon>Sphingobacteriaceae</taxon>
        <taxon>Sphingobacterium</taxon>
    </lineage>
</organism>
<sequence length="109" mass="12878">MAKIFAAFSFILLVFLSCGAQRAIMETDSNIKKIKLGMSKQEVINTMGKQYRVAGADRLNDDSVMELITYENAYNEEYQLWFKNEVLMKWNRIHKYNHSHDRSRRDTIH</sequence>
<evidence type="ECO:0000256" key="1">
    <source>
        <dbReference type="SAM" id="SignalP"/>
    </source>
</evidence>
<feature type="chain" id="PRO_5016734599" description="Lipoprotein SmpA/OmlA domain-containing protein" evidence="1">
    <location>
        <begin position="23"/>
        <end position="109"/>
    </location>
</feature>
<dbReference type="EMBL" id="QCXX01000001">
    <property type="protein sequence ID" value="PUV26043.1"/>
    <property type="molecule type" value="Genomic_DNA"/>
</dbReference>
<accession>A0A363NZB0</accession>
<reference evidence="2 3" key="1">
    <citation type="submission" date="2018-04" db="EMBL/GenBank/DDBJ databases">
        <title>Sphingobacterium sp. M46 Genome.</title>
        <authorList>
            <person name="Cheng J."/>
            <person name="Li Y."/>
        </authorList>
    </citation>
    <scope>NUCLEOTIDE SEQUENCE [LARGE SCALE GENOMIC DNA]</scope>
    <source>
        <strain evidence="2 3">M46</strain>
    </source>
</reference>
<dbReference type="Proteomes" id="UP000250831">
    <property type="component" value="Unassembled WGS sequence"/>
</dbReference>
<evidence type="ECO:0000313" key="2">
    <source>
        <dbReference type="EMBL" id="PUV26043.1"/>
    </source>
</evidence>
<keyword evidence="1" id="KW-0732">Signal</keyword>
<feature type="signal peptide" evidence="1">
    <location>
        <begin position="1"/>
        <end position="22"/>
    </location>
</feature>
<name>A0A363NZB0_9SPHI</name>
<proteinExistence type="predicted"/>